<dbReference type="InterPro" id="IPR036259">
    <property type="entry name" value="MFS_trans_sf"/>
</dbReference>
<dbReference type="SUPFAM" id="SSF57770">
    <property type="entry name" value="Methionyl-tRNA synthetase (MetRS), Zn-domain"/>
    <property type="match status" value="1"/>
</dbReference>
<feature type="compositionally biased region" description="Polar residues" evidence="19">
    <location>
        <begin position="551"/>
        <end position="567"/>
    </location>
</feature>
<proteinExistence type="inferred from homology"/>
<evidence type="ECO:0000259" key="22">
    <source>
        <dbReference type="Pfam" id="PF19303"/>
    </source>
</evidence>
<comment type="catalytic activity">
    <reaction evidence="17">
        <text>tRNA(Met) + L-methionine + ATP = L-methionyl-tRNA(Met) + AMP + diphosphate</text>
        <dbReference type="Rhea" id="RHEA:13481"/>
        <dbReference type="Rhea" id="RHEA-COMP:9667"/>
        <dbReference type="Rhea" id="RHEA-COMP:9698"/>
        <dbReference type="ChEBI" id="CHEBI:30616"/>
        <dbReference type="ChEBI" id="CHEBI:33019"/>
        <dbReference type="ChEBI" id="CHEBI:57844"/>
        <dbReference type="ChEBI" id="CHEBI:78442"/>
        <dbReference type="ChEBI" id="CHEBI:78530"/>
        <dbReference type="ChEBI" id="CHEBI:456215"/>
        <dbReference type="EC" id="6.1.1.10"/>
    </reaction>
</comment>
<keyword evidence="10" id="KW-0547">Nucleotide-binding</keyword>
<dbReference type="GO" id="GO:0036464">
    <property type="term" value="C:cytoplasmic ribonucleoprotein granule"/>
    <property type="evidence" value="ECO:0007669"/>
    <property type="project" value="UniProtKB-ARBA"/>
</dbReference>
<dbReference type="EC" id="6.1.1.10" evidence="5"/>
<dbReference type="InterPro" id="IPR018456">
    <property type="entry name" value="PTR2_symporter_CS"/>
</dbReference>
<dbReference type="FunFam" id="2.20.28.20:FF:000001">
    <property type="entry name" value="Methionine--tRNA ligase"/>
    <property type="match status" value="1"/>
</dbReference>
<feature type="transmembrane region" description="Helical" evidence="20">
    <location>
        <begin position="2240"/>
        <end position="2261"/>
    </location>
</feature>
<feature type="compositionally biased region" description="Polar residues" evidence="19">
    <location>
        <begin position="362"/>
        <end position="380"/>
    </location>
</feature>
<feature type="region of interest" description="Disordered" evidence="19">
    <location>
        <begin position="356"/>
        <end position="612"/>
    </location>
</feature>
<evidence type="ECO:0000256" key="10">
    <source>
        <dbReference type="ARBA" id="ARBA00022741"/>
    </source>
</evidence>
<feature type="region of interest" description="Disordered" evidence="19">
    <location>
        <begin position="1502"/>
        <end position="1521"/>
    </location>
</feature>
<dbReference type="InterPro" id="IPR014758">
    <property type="entry name" value="Met-tRNA_synth"/>
</dbReference>
<dbReference type="PANTHER" id="PTHR45765">
    <property type="entry name" value="METHIONINE--TRNA LIGASE"/>
    <property type="match status" value="1"/>
</dbReference>
<dbReference type="PANTHER" id="PTHR45765:SF1">
    <property type="entry name" value="METHIONINE--TRNA LIGASE, CYTOPLASMIC"/>
    <property type="match status" value="1"/>
</dbReference>
<dbReference type="InterPro" id="IPR033911">
    <property type="entry name" value="MetRS_core"/>
</dbReference>
<feature type="transmembrane region" description="Helical" evidence="20">
    <location>
        <begin position="1836"/>
        <end position="1858"/>
    </location>
</feature>
<dbReference type="Pfam" id="PF00854">
    <property type="entry name" value="PTR2"/>
    <property type="match status" value="1"/>
</dbReference>
<dbReference type="GO" id="GO:0071916">
    <property type="term" value="F:dipeptide transmembrane transporter activity"/>
    <property type="evidence" value="ECO:0007669"/>
    <property type="project" value="UniProtKB-ARBA"/>
</dbReference>
<feature type="domain" description="Methionyl/Leucyl tRNA synthetase" evidence="21">
    <location>
        <begin position="919"/>
        <end position="1335"/>
    </location>
</feature>
<dbReference type="Gene3D" id="2.20.28.20">
    <property type="entry name" value="Methionyl-tRNA synthetase, Zn-domain"/>
    <property type="match status" value="1"/>
</dbReference>
<evidence type="ECO:0000256" key="9">
    <source>
        <dbReference type="ARBA" id="ARBA00022692"/>
    </source>
</evidence>
<evidence type="ECO:0000256" key="18">
    <source>
        <dbReference type="RuleBase" id="RU003755"/>
    </source>
</evidence>
<dbReference type="Gene3D" id="1.20.1250.20">
    <property type="entry name" value="MFS general substrate transporter like domains"/>
    <property type="match status" value="1"/>
</dbReference>
<dbReference type="GO" id="GO:0005886">
    <property type="term" value="C:plasma membrane"/>
    <property type="evidence" value="ECO:0007669"/>
    <property type="project" value="UniProtKB-ARBA"/>
</dbReference>
<dbReference type="Gene3D" id="1.10.730.10">
    <property type="entry name" value="Isoleucyl-tRNA Synthetase, Domain 1"/>
    <property type="match status" value="1"/>
</dbReference>
<evidence type="ECO:0000256" key="1">
    <source>
        <dbReference type="ARBA" id="ARBA00004141"/>
    </source>
</evidence>
<feature type="compositionally biased region" description="Low complexity" evidence="19">
    <location>
        <begin position="281"/>
        <end position="305"/>
    </location>
</feature>
<feature type="transmembrane region" description="Helical" evidence="20">
    <location>
        <begin position="2096"/>
        <end position="2114"/>
    </location>
</feature>
<dbReference type="InterPro" id="IPR023458">
    <property type="entry name" value="Met-tRNA_ligase_1"/>
</dbReference>
<reference evidence="23" key="1">
    <citation type="submission" date="2016-06" db="EMBL/GenBank/DDBJ databases">
        <title>Draft Genome sequence of the fungus Inonotus baumii.</title>
        <authorList>
            <person name="Zhu H."/>
            <person name="Lin W."/>
        </authorList>
    </citation>
    <scope>NUCLEOTIDE SEQUENCE</scope>
    <source>
        <strain evidence="23">821</strain>
    </source>
</reference>
<dbReference type="NCBIfam" id="TIGR00398">
    <property type="entry name" value="metG"/>
    <property type="match status" value="1"/>
</dbReference>
<dbReference type="FunFam" id="1.10.730.10:FF:000037">
    <property type="entry name" value="Methionyl-tRNA synthetase"/>
    <property type="match status" value="1"/>
</dbReference>
<keyword evidence="13 20" id="KW-1133">Transmembrane helix</keyword>
<keyword evidence="14 20" id="KW-0472">Membrane</keyword>
<accession>A0A9Q5I2A8</accession>
<organism evidence="23 24">
    <name type="scientific">Sanghuangporus baumii</name>
    <name type="common">Phellinus baumii</name>
    <dbReference type="NCBI Taxonomy" id="108892"/>
    <lineage>
        <taxon>Eukaryota</taxon>
        <taxon>Fungi</taxon>
        <taxon>Dikarya</taxon>
        <taxon>Basidiomycota</taxon>
        <taxon>Agaricomycotina</taxon>
        <taxon>Agaricomycetes</taxon>
        <taxon>Hymenochaetales</taxon>
        <taxon>Hymenochaetaceae</taxon>
        <taxon>Sanghuangporus</taxon>
    </lineage>
</organism>
<evidence type="ECO:0000256" key="5">
    <source>
        <dbReference type="ARBA" id="ARBA00012838"/>
    </source>
</evidence>
<evidence type="ECO:0000256" key="4">
    <source>
        <dbReference type="ARBA" id="ARBA00005982"/>
    </source>
</evidence>
<feature type="transmembrane region" description="Helical" evidence="20">
    <location>
        <begin position="1946"/>
        <end position="1968"/>
    </location>
</feature>
<dbReference type="GO" id="GO:0017102">
    <property type="term" value="C:methionyl glutamyl tRNA synthetase complex"/>
    <property type="evidence" value="ECO:0007669"/>
    <property type="project" value="UniProtKB-ARBA"/>
</dbReference>
<dbReference type="Gene3D" id="3.40.50.620">
    <property type="entry name" value="HUPs"/>
    <property type="match status" value="1"/>
</dbReference>
<dbReference type="Proteomes" id="UP000757232">
    <property type="component" value="Unassembled WGS sequence"/>
</dbReference>
<feature type="compositionally biased region" description="Basic and acidic residues" evidence="19">
    <location>
        <begin position="381"/>
        <end position="400"/>
    </location>
</feature>
<dbReference type="Gene3D" id="1.10.287.10">
    <property type="entry name" value="S15/NS1, RNA-binding"/>
    <property type="match status" value="1"/>
</dbReference>
<feature type="domain" description="Methionyl-tRNA synthetase anticodon-binding" evidence="22">
    <location>
        <begin position="1360"/>
        <end position="1501"/>
    </location>
</feature>
<keyword evidence="24" id="KW-1185">Reference proteome</keyword>
<feature type="region of interest" description="Disordered" evidence="19">
    <location>
        <begin position="689"/>
        <end position="726"/>
    </location>
</feature>
<dbReference type="Pfam" id="PF09334">
    <property type="entry name" value="tRNA-synt_1g"/>
    <property type="match status" value="1"/>
</dbReference>
<evidence type="ECO:0000256" key="2">
    <source>
        <dbReference type="ARBA" id="ARBA00004496"/>
    </source>
</evidence>
<feature type="region of interest" description="Disordered" evidence="19">
    <location>
        <begin position="227"/>
        <end position="329"/>
    </location>
</feature>
<dbReference type="InterPro" id="IPR000109">
    <property type="entry name" value="POT_fam"/>
</dbReference>
<feature type="region of interest" description="Disordered" evidence="19">
    <location>
        <begin position="1686"/>
        <end position="1707"/>
    </location>
</feature>
<feature type="transmembrane region" description="Helical" evidence="20">
    <location>
        <begin position="1864"/>
        <end position="1883"/>
    </location>
</feature>
<dbReference type="Pfam" id="PF19303">
    <property type="entry name" value="Anticodon_3"/>
    <property type="match status" value="1"/>
</dbReference>
<evidence type="ECO:0000256" key="7">
    <source>
        <dbReference type="ARBA" id="ARBA00022490"/>
    </source>
</evidence>
<comment type="similarity">
    <text evidence="4 18">Belongs to the major facilitator superfamily. Proton-dependent oligopeptide transporter (POT/PTR) (TC 2.A.17) family.</text>
</comment>
<evidence type="ECO:0000256" key="3">
    <source>
        <dbReference type="ARBA" id="ARBA00005594"/>
    </source>
</evidence>
<dbReference type="GO" id="GO:0005524">
    <property type="term" value="F:ATP binding"/>
    <property type="evidence" value="ECO:0007669"/>
    <property type="project" value="UniProtKB-KW"/>
</dbReference>
<dbReference type="SUPFAM" id="SSF52374">
    <property type="entry name" value="Nucleotidylyl transferase"/>
    <property type="match status" value="1"/>
</dbReference>
<protein>
    <recommendedName>
        <fullName evidence="5">methionine--tRNA ligase</fullName>
        <ecNumber evidence="5">6.1.1.10</ecNumber>
    </recommendedName>
    <alternativeName>
        <fullName evidence="16">Methionyl-tRNA synthetase</fullName>
    </alternativeName>
</protein>
<evidence type="ECO:0000256" key="12">
    <source>
        <dbReference type="ARBA" id="ARBA00022917"/>
    </source>
</evidence>
<feature type="compositionally biased region" description="Low complexity" evidence="19">
    <location>
        <begin position="1508"/>
        <end position="1521"/>
    </location>
</feature>
<keyword evidence="8" id="KW-0436">Ligase</keyword>
<keyword evidence="11" id="KW-0067">ATP-binding</keyword>
<feature type="compositionally biased region" description="Polar residues" evidence="19">
    <location>
        <begin position="446"/>
        <end position="463"/>
    </location>
</feature>
<dbReference type="InterPro" id="IPR009080">
    <property type="entry name" value="tRNAsynth_Ia_anticodon-bd"/>
</dbReference>
<dbReference type="PRINTS" id="PR01041">
    <property type="entry name" value="TRNASYNTHMET"/>
</dbReference>
<evidence type="ECO:0000256" key="11">
    <source>
        <dbReference type="ARBA" id="ARBA00022840"/>
    </source>
</evidence>
<dbReference type="EMBL" id="LNZH02000139">
    <property type="protein sequence ID" value="OCB90209.1"/>
    <property type="molecule type" value="Genomic_DNA"/>
</dbReference>
<feature type="transmembrane region" description="Helical" evidence="20">
    <location>
        <begin position="2050"/>
        <end position="2067"/>
    </location>
</feature>
<dbReference type="GO" id="GO:0017101">
    <property type="term" value="C:aminoacyl-tRNA synthetase multienzyme complex"/>
    <property type="evidence" value="ECO:0007669"/>
    <property type="project" value="TreeGrafter"/>
</dbReference>
<evidence type="ECO:0000256" key="13">
    <source>
        <dbReference type="ARBA" id="ARBA00022989"/>
    </source>
</evidence>
<dbReference type="InterPro" id="IPR014729">
    <property type="entry name" value="Rossmann-like_a/b/a_fold"/>
</dbReference>
<evidence type="ECO:0000256" key="15">
    <source>
        <dbReference type="ARBA" id="ARBA00023146"/>
    </source>
</evidence>
<evidence type="ECO:0000256" key="14">
    <source>
        <dbReference type="ARBA" id="ARBA00023136"/>
    </source>
</evidence>
<dbReference type="CDD" id="cd07957">
    <property type="entry name" value="Anticodon_Ia_Met"/>
    <property type="match status" value="1"/>
</dbReference>
<dbReference type="SUPFAM" id="SSF47323">
    <property type="entry name" value="Anticodon-binding domain of a subclass of class I aminoacyl-tRNA synthetases"/>
    <property type="match status" value="1"/>
</dbReference>
<evidence type="ECO:0000256" key="20">
    <source>
        <dbReference type="SAM" id="Phobius"/>
    </source>
</evidence>
<evidence type="ECO:0000259" key="21">
    <source>
        <dbReference type="Pfam" id="PF09334"/>
    </source>
</evidence>
<comment type="similarity">
    <text evidence="3">Belongs to the class-I aminoacyl-tRNA synthetase family.</text>
</comment>
<sequence length="2296" mass="252613">MAANVPLIERTDIHKSCKALESIVNAFNDYCQAAEALALVQKKLSRALKDAVGLKGVNELAGNALSGVASLLESLAEIDAKFVKIIDKECEGVSSDLKKWFKKLAKEERNHDEKISAANTKIKQAGLAYEKKAKKKDRDAGEEHTRYVNLLGAVGPEMSQERYNHNLFVTQRHNAILYNVASSISRTADAEWTRACDCVRKFAPVIGRIGECRAYLEGGWMLDVPNGNGDHDDKNNMDADHAAGGNDANGTVDEMGVRVAKAVSGSTETDSSVQRSPVPAYSSAASLGTSLSPTSTTSYPSIQSPPSAPPSLPSRSQSGGPPPTSFFPATFERLNTDSVRSIESLSSFPVPPTHFPLPAMTQFPSSPLAQSAAEQRSSQGGEDKSAVDKPRGASEPDDRQTQQNIAANAWTKDATPSDKTNSARTNESERSHSASQNHPSAPVVFPSTNGENFSKQEISTTNLMDRPQSPENRRRDSGSPGMNEVGMQQRKVSGTIERTESVASRGSIVASMRDKWGRGDISSPVPPRERDIPRVPNKVADLASRYVPPTGINSAPLSPRDTGQVSPTFDRPRQVSGPNNGRDNSTGSTQQLNESDEATAQPGPTASEIDIMRRRRRIEELEDLERREQAQALRAREREIEMQTKALERERERLHTLNAASPAKSNGAIVRGHPQHSYSMVNLVPSHSGAGEPLTRPVSHYGEPLAISTSPSSSSSTSNPPSRPDHAPYCGCQVCSASQYNNPNPHVQIVAQPRVQKEKPKGWIRRLSMPVVGNAFTSSDPKKTYAPGAGIAGGSLAYLEQDSTGGISNKIRSAEGLLREVAPKGQAILPKEGERNVLITSALPYCNNVPHLVFLWGFLIDVLREICLKGICRNRRVPFSYRQYLARSMSQKIRSAEGLLREVAPKGQAILPKEGERNVLITSALPYCNNVPHLDPPLEGNIIGSTLSADVFARYNRTRNRRTLYVCGTDEYGTATETQALKEGITPQQLCNKYYLLHRATYDWFQIAFDHFGRTTSPHGLLWNYRICQEIYINLSNNGYLQKQAKEQTYCEGCQKFLADRFVEGTCPHCGSDDARGDQCDVCGRTLDAIELINPRCLVHKEHKVTRRESAHMYVRLDTIQARTEEWIKRSWKAGNWSPNAVISNDGVLVDARLKAGLRPSPVTRDLTWGVPVPDIEGADNQEMLGKVLYVWFDAPIGYPSITANYTIEWKRWWFNPESVKLYQFMGKDNVYFHTIFFPSIQLGDGRNWTMLHHLSTTEYLNYEGGKFSKSHNRGVFGPAAKETGIPVAVWRYYLLSSRPETQDSMFSWAECISANNNILLKNLSSFGNFVNRVLTFVAKNYDGVLPDGGDVEGPLSSNDEHDADFIADVNSLLQQYIDALEAVKLRLGLHIVMQVSSRGNAYLQSSGLSTALKDSNPSRCAQVLTRAVNVIYVLSVLVEPFMPSTAASLLAQLNAPERTVPEVLGIDILPGHTLGKPVHLFKPIKEEMAETWRAQFAGTKKDATGTEPLPSEAAPAPAPALSKRKAAAAAKAAAKKEAEYTGPKTPEIVALETKIVAQGDAIRSIKAKTPKTKALEDEISAAVEELKNLKTKLGSNNVYCVFFSTFQSRGLSSSAQITHKAQHESKSTSICTTTTTWDEHVESPEICLRLSIQIWKNHSSDMVSKQADDAAFAGLAEAARAEVVSEEKQSSSESMRPPSLIHTHGEREIPTDGDLVTLRRIPDRLPFRAYLIAYVELAERFSYYGLSTDFLAYVGFVLICIVVKGSVVVFTNFIQQPMPPGSRTGAGGKDGQSGALGKGQRAATAITLFNSFWAYVTPLIGGYFADTYWGRFRTICYAIVVALVGHTLLIISAIPKVLENPDGALACFTLAVIIMGAGTGGFKSNISPLIAEQYTGKIHVQTTTNGERIIVDPALTTTRIYMFFYLFINIGALVGQIGMTYSEKYVGFWLAYLLPTAVFLTAPLVLYTGRKMYVRSPPQGSVLAASIRVYRTAAHGTWSWNPISVVRKQKAADFWERAKPSKFLQNYGEEGKPAWMTWDDKWVDEVRRGVKACAVFVWYPVYWLSYNQIGGNLTSQAATMETHGLPNDILSNLNPLSLIIFIPICDLLLYPALRRYKIRFTPIKRITAGFFTCTVAMIWAAVLQHYLYKTNPCGYRAATCEDAEGNLLVSPLNVWIQTGPYVLIGLSEIFASITGLEYAYTKAPKNMRSVVMGIYLFMSAISSAIGQAFVSLSSDPLLVWNYGAMAVFAFVAGIGFWLTFRKLDAEEDALNAITDKESIEEHGHVPFKSEKSEKE</sequence>
<evidence type="ECO:0000256" key="8">
    <source>
        <dbReference type="ARBA" id="ARBA00022598"/>
    </source>
</evidence>
<feature type="transmembrane region" description="Helical" evidence="20">
    <location>
        <begin position="2126"/>
        <end position="2148"/>
    </location>
</feature>
<dbReference type="GO" id="GO:0005829">
    <property type="term" value="C:cytosol"/>
    <property type="evidence" value="ECO:0007669"/>
    <property type="project" value="TreeGrafter"/>
</dbReference>
<dbReference type="GO" id="GO:0004825">
    <property type="term" value="F:methionine-tRNA ligase activity"/>
    <property type="evidence" value="ECO:0007669"/>
    <property type="project" value="UniProtKB-EC"/>
</dbReference>
<evidence type="ECO:0000313" key="23">
    <source>
        <dbReference type="EMBL" id="OCB90209.1"/>
    </source>
</evidence>
<keyword evidence="15 23" id="KW-0030">Aminoacyl-tRNA synthetase</keyword>
<keyword evidence="9 18" id="KW-0812">Transmembrane</keyword>
<dbReference type="PROSITE" id="PS01023">
    <property type="entry name" value="PTR2_2"/>
    <property type="match status" value="1"/>
</dbReference>
<evidence type="ECO:0000313" key="24">
    <source>
        <dbReference type="Proteomes" id="UP000757232"/>
    </source>
</evidence>
<dbReference type="InterPro" id="IPR029038">
    <property type="entry name" value="MetRS_Zn"/>
</dbReference>
<dbReference type="InterPro" id="IPR041872">
    <property type="entry name" value="Anticodon_Met"/>
</dbReference>
<feature type="transmembrane region" description="Helical" evidence="20">
    <location>
        <begin position="2213"/>
        <end position="2234"/>
    </location>
</feature>
<dbReference type="GO" id="GO:0006431">
    <property type="term" value="P:methionyl-tRNA aminoacylation"/>
    <property type="evidence" value="ECO:0007669"/>
    <property type="project" value="InterPro"/>
</dbReference>
<dbReference type="FunFam" id="1.20.1250.20:FF:000085">
    <property type="entry name" value="MFS peptide transporter Ptr2"/>
    <property type="match status" value="1"/>
</dbReference>
<comment type="subcellular location">
    <subcellularLocation>
        <location evidence="2">Cytoplasm</location>
    </subcellularLocation>
    <subcellularLocation>
        <location evidence="1 18">Membrane</location>
        <topology evidence="1 18">Multi-pass membrane protein</topology>
    </subcellularLocation>
</comment>
<dbReference type="InterPro" id="IPR015413">
    <property type="entry name" value="Methionyl/Leucyl_tRNA_Synth"/>
</dbReference>
<dbReference type="CDD" id="cd00814">
    <property type="entry name" value="MetRS_core"/>
    <property type="match status" value="1"/>
</dbReference>
<name>A0A9Q5I2A8_SANBA</name>
<feature type="transmembrane region" description="Helical" evidence="20">
    <location>
        <begin position="2182"/>
        <end position="2201"/>
    </location>
</feature>
<gene>
    <name evidence="23" type="ORF">A7U60_g2580</name>
</gene>
<feature type="compositionally biased region" description="Polar residues" evidence="19">
    <location>
        <begin position="576"/>
        <end position="593"/>
    </location>
</feature>
<dbReference type="SUPFAM" id="SSF103473">
    <property type="entry name" value="MFS general substrate transporter"/>
    <property type="match status" value="1"/>
</dbReference>
<feature type="compositionally biased region" description="Polar residues" evidence="19">
    <location>
        <begin position="264"/>
        <end position="275"/>
    </location>
</feature>
<dbReference type="OrthoDB" id="5844513at2759"/>
<evidence type="ECO:0000256" key="16">
    <source>
        <dbReference type="ARBA" id="ARBA00030904"/>
    </source>
</evidence>
<evidence type="ECO:0000256" key="19">
    <source>
        <dbReference type="SAM" id="MobiDB-lite"/>
    </source>
</evidence>
<feature type="compositionally biased region" description="Low complexity" evidence="19">
    <location>
        <begin position="708"/>
        <end position="720"/>
    </location>
</feature>
<feature type="transmembrane region" description="Helical" evidence="20">
    <location>
        <begin position="1921"/>
        <end position="1940"/>
    </location>
</feature>
<feature type="compositionally biased region" description="Basic and acidic residues" evidence="19">
    <location>
        <begin position="229"/>
        <end position="241"/>
    </location>
</feature>
<evidence type="ECO:0000256" key="17">
    <source>
        <dbReference type="ARBA" id="ARBA00047364"/>
    </source>
</evidence>
<comment type="caution">
    <text evidence="23">The sequence shown here is derived from an EMBL/GenBank/DDBJ whole genome shotgun (WGS) entry which is preliminary data.</text>
</comment>
<keyword evidence="6 18" id="KW-0813">Transport</keyword>
<evidence type="ECO:0000256" key="6">
    <source>
        <dbReference type="ARBA" id="ARBA00022448"/>
    </source>
</evidence>
<feature type="transmembrane region" description="Helical" evidence="20">
    <location>
        <begin position="1751"/>
        <end position="1775"/>
    </location>
</feature>
<keyword evidence="7" id="KW-0963">Cytoplasm</keyword>
<keyword evidence="12" id="KW-0648">Protein biosynthesis</keyword>